<dbReference type="PANTHER" id="PTHR30026">
    <property type="entry name" value="OUTER MEMBRANE PROTEIN TOLC"/>
    <property type="match status" value="1"/>
</dbReference>
<reference evidence="9" key="2">
    <citation type="submission" date="2021-04" db="EMBL/GenBank/DDBJ databases">
        <authorList>
            <person name="Liu J."/>
        </authorList>
    </citation>
    <scope>NUCLEOTIDE SEQUENCE</scope>
    <source>
        <strain evidence="9">BAD-6</strain>
    </source>
</reference>
<protein>
    <submittedName>
        <fullName evidence="9">TolC family protein</fullName>
    </submittedName>
</protein>
<name>A0A8J7W5N9_9FIRM</name>
<evidence type="ECO:0000256" key="6">
    <source>
        <dbReference type="ARBA" id="ARBA00023136"/>
    </source>
</evidence>
<evidence type="ECO:0000256" key="1">
    <source>
        <dbReference type="ARBA" id="ARBA00004442"/>
    </source>
</evidence>
<evidence type="ECO:0000256" key="5">
    <source>
        <dbReference type="ARBA" id="ARBA00022692"/>
    </source>
</evidence>
<keyword evidence="10" id="KW-1185">Reference proteome</keyword>
<dbReference type="GO" id="GO:0009279">
    <property type="term" value="C:cell outer membrane"/>
    <property type="evidence" value="ECO:0007669"/>
    <property type="project" value="UniProtKB-SubCell"/>
</dbReference>
<dbReference type="SUPFAM" id="SSF56954">
    <property type="entry name" value="Outer membrane efflux proteins (OEP)"/>
    <property type="match status" value="1"/>
</dbReference>
<comment type="subcellular location">
    <subcellularLocation>
        <location evidence="1">Cell outer membrane</location>
    </subcellularLocation>
</comment>
<keyword evidence="3" id="KW-0813">Transport</keyword>
<evidence type="ECO:0000313" key="9">
    <source>
        <dbReference type="EMBL" id="MBR0599553.1"/>
    </source>
</evidence>
<keyword evidence="6" id="KW-0472">Membrane</keyword>
<evidence type="ECO:0000256" key="4">
    <source>
        <dbReference type="ARBA" id="ARBA00022452"/>
    </source>
</evidence>
<reference evidence="9" key="1">
    <citation type="submission" date="2021-04" db="EMBL/GenBank/DDBJ databases">
        <title>Sinoanaerobacter chloroacetimidivorans sp. nov., an obligate anaerobic bacterium isolated from anaerobic sludge.</title>
        <authorList>
            <person name="Bao Y."/>
        </authorList>
    </citation>
    <scope>NUCLEOTIDE SEQUENCE</scope>
    <source>
        <strain evidence="9">BAD-6</strain>
    </source>
</reference>
<accession>A0A8J7W5N9</accession>
<dbReference type="RefSeq" id="WP_227019687.1">
    <property type="nucleotide sequence ID" value="NZ_JAGSND010000014.1"/>
</dbReference>
<evidence type="ECO:0000256" key="2">
    <source>
        <dbReference type="ARBA" id="ARBA00007613"/>
    </source>
</evidence>
<keyword evidence="4" id="KW-1134">Transmembrane beta strand</keyword>
<dbReference type="InterPro" id="IPR003423">
    <property type="entry name" value="OMP_efflux"/>
</dbReference>
<dbReference type="Pfam" id="PF02321">
    <property type="entry name" value="OEP"/>
    <property type="match status" value="1"/>
</dbReference>
<evidence type="ECO:0000256" key="3">
    <source>
        <dbReference type="ARBA" id="ARBA00022448"/>
    </source>
</evidence>
<dbReference type="GO" id="GO:0015562">
    <property type="term" value="F:efflux transmembrane transporter activity"/>
    <property type="evidence" value="ECO:0007669"/>
    <property type="project" value="InterPro"/>
</dbReference>
<keyword evidence="8" id="KW-0732">Signal</keyword>
<dbReference type="Proteomes" id="UP000675664">
    <property type="component" value="Unassembled WGS sequence"/>
</dbReference>
<dbReference type="GO" id="GO:0015288">
    <property type="term" value="F:porin activity"/>
    <property type="evidence" value="ECO:0007669"/>
    <property type="project" value="TreeGrafter"/>
</dbReference>
<sequence>MKRIISTSLVLLLILGGISAAFAAEKPADNTASPSAVTSEAVAAADTATPAAVEGDTSTTPAVTVIPDMNFTGQEVKLSLEAAYKKMLADSPGAKLAELNRQSADGVAKGYGESVQTLKQMEKSGSWAYDSSNKEMAKANREYATAQGPKNYEAEINDLKTNTLKNYYTLKELENQAKIAKDNLALKEKLLTNTQLKFKLGTVSKNDVLQAEISVNEAKDQLLAAENGLKTMKMAFNQFMGYNLMQNVTLTDIIKEVPLSSKSLADSIKGALASRNEISEAAYGLQVANLAFKNYTAYPKNSSKYIKAQMDVLKAETGYKNAPLTVESDVRNKYMEMNQKYAAVQTGKKTVENAKETERLAQLQYDAGMATLSDVETAQLGYYNAQLTYSKTLLEYNLAVNDYELSSGVGTTPALIP</sequence>
<comment type="similarity">
    <text evidence="2">Belongs to the outer membrane factor (OMF) (TC 1.B.17) family.</text>
</comment>
<evidence type="ECO:0000313" key="10">
    <source>
        <dbReference type="Proteomes" id="UP000675664"/>
    </source>
</evidence>
<feature type="signal peptide" evidence="8">
    <location>
        <begin position="1"/>
        <end position="23"/>
    </location>
</feature>
<gene>
    <name evidence="9" type="ORF">KCX82_16835</name>
</gene>
<dbReference type="Gene3D" id="1.20.1600.10">
    <property type="entry name" value="Outer membrane efflux proteins (OEP)"/>
    <property type="match status" value="2"/>
</dbReference>
<dbReference type="GO" id="GO:1990281">
    <property type="term" value="C:efflux pump complex"/>
    <property type="evidence" value="ECO:0007669"/>
    <property type="project" value="TreeGrafter"/>
</dbReference>
<dbReference type="EMBL" id="JAGSND010000014">
    <property type="protein sequence ID" value="MBR0599553.1"/>
    <property type="molecule type" value="Genomic_DNA"/>
</dbReference>
<dbReference type="PANTHER" id="PTHR30026:SF20">
    <property type="entry name" value="OUTER MEMBRANE PROTEIN TOLC"/>
    <property type="match status" value="1"/>
</dbReference>
<comment type="caution">
    <text evidence="9">The sequence shown here is derived from an EMBL/GenBank/DDBJ whole genome shotgun (WGS) entry which is preliminary data.</text>
</comment>
<proteinExistence type="inferred from homology"/>
<organism evidence="9 10">
    <name type="scientific">Sinanaerobacter chloroacetimidivorans</name>
    <dbReference type="NCBI Taxonomy" id="2818044"/>
    <lineage>
        <taxon>Bacteria</taxon>
        <taxon>Bacillati</taxon>
        <taxon>Bacillota</taxon>
        <taxon>Clostridia</taxon>
        <taxon>Peptostreptococcales</taxon>
        <taxon>Anaerovoracaceae</taxon>
        <taxon>Sinanaerobacter</taxon>
    </lineage>
</organism>
<dbReference type="InterPro" id="IPR051906">
    <property type="entry name" value="TolC-like"/>
</dbReference>
<evidence type="ECO:0000256" key="8">
    <source>
        <dbReference type="SAM" id="SignalP"/>
    </source>
</evidence>
<keyword evidence="7" id="KW-0998">Cell outer membrane</keyword>
<feature type="chain" id="PRO_5035173151" evidence="8">
    <location>
        <begin position="24"/>
        <end position="417"/>
    </location>
</feature>
<dbReference type="AlphaFoldDB" id="A0A8J7W5N9"/>
<evidence type="ECO:0000256" key="7">
    <source>
        <dbReference type="ARBA" id="ARBA00023237"/>
    </source>
</evidence>
<keyword evidence="5" id="KW-0812">Transmembrane</keyword>